<feature type="signal peptide" evidence="1">
    <location>
        <begin position="1"/>
        <end position="23"/>
    </location>
</feature>
<accession>W6ULM5</accession>
<comment type="caution">
    <text evidence="2">The sequence shown here is derived from an EMBL/GenBank/DDBJ whole genome shotgun (WGS) entry which is preliminary data.</text>
</comment>
<dbReference type="RefSeq" id="XP_024350233.1">
    <property type="nucleotide sequence ID" value="XM_024495402.1"/>
</dbReference>
<protein>
    <submittedName>
        <fullName evidence="2">Uncharacterized protein</fullName>
    </submittedName>
</protein>
<dbReference type="Proteomes" id="UP000019149">
    <property type="component" value="Unassembled WGS sequence"/>
</dbReference>
<dbReference type="EMBL" id="APAU02000051">
    <property type="protein sequence ID" value="EUB59037.1"/>
    <property type="molecule type" value="Genomic_DNA"/>
</dbReference>
<dbReference type="OrthoDB" id="9978456at2759"/>
<organism evidence="2 3">
    <name type="scientific">Echinococcus granulosus</name>
    <name type="common">Hydatid tapeworm</name>
    <dbReference type="NCBI Taxonomy" id="6210"/>
    <lineage>
        <taxon>Eukaryota</taxon>
        <taxon>Metazoa</taxon>
        <taxon>Spiralia</taxon>
        <taxon>Lophotrochozoa</taxon>
        <taxon>Platyhelminthes</taxon>
        <taxon>Cestoda</taxon>
        <taxon>Eucestoda</taxon>
        <taxon>Cyclophyllidea</taxon>
        <taxon>Taeniidae</taxon>
        <taxon>Echinococcus</taxon>
        <taxon>Echinococcus granulosus group</taxon>
    </lineage>
</organism>
<dbReference type="GeneID" id="36341868"/>
<dbReference type="CTD" id="36341868"/>
<proteinExistence type="predicted"/>
<evidence type="ECO:0000313" key="2">
    <source>
        <dbReference type="EMBL" id="EUB59037.1"/>
    </source>
</evidence>
<gene>
    <name evidence="2" type="ORF">EGR_06153</name>
</gene>
<keyword evidence="3" id="KW-1185">Reference proteome</keyword>
<evidence type="ECO:0000256" key="1">
    <source>
        <dbReference type="SAM" id="SignalP"/>
    </source>
</evidence>
<dbReference type="STRING" id="6210.W6ULM5"/>
<name>W6ULM5_ECHGR</name>
<sequence length="102" mass="11760">MSIHKAIQCAGLVVLLWLPLTEAQYSRKLDKPMILCQVEQGYWLDGWMVALTTAQSYIYLFGRFTFEDASGELPHCPVNIRIPPRERDCRNLKFGSTPDKRD</sequence>
<feature type="chain" id="PRO_5004885160" evidence="1">
    <location>
        <begin position="24"/>
        <end position="102"/>
    </location>
</feature>
<keyword evidence="1" id="KW-0732">Signal</keyword>
<evidence type="ECO:0000313" key="3">
    <source>
        <dbReference type="Proteomes" id="UP000019149"/>
    </source>
</evidence>
<dbReference type="KEGG" id="egl:EGR_06153"/>
<dbReference type="AlphaFoldDB" id="W6ULM5"/>
<reference evidence="2 3" key="1">
    <citation type="journal article" date="2013" name="Nat. Genet.">
        <title>The genome of the hydatid tapeworm Echinococcus granulosus.</title>
        <authorList>
            <person name="Zheng H."/>
            <person name="Zhang W."/>
            <person name="Zhang L."/>
            <person name="Zhang Z."/>
            <person name="Li J."/>
            <person name="Lu G."/>
            <person name="Zhu Y."/>
            <person name="Wang Y."/>
            <person name="Huang Y."/>
            <person name="Liu J."/>
            <person name="Kang H."/>
            <person name="Chen J."/>
            <person name="Wang L."/>
            <person name="Chen A."/>
            <person name="Yu S."/>
            <person name="Gao Z."/>
            <person name="Jin L."/>
            <person name="Gu W."/>
            <person name="Wang Z."/>
            <person name="Zhao L."/>
            <person name="Shi B."/>
            <person name="Wen H."/>
            <person name="Lin R."/>
            <person name="Jones M.K."/>
            <person name="Brejova B."/>
            <person name="Vinar T."/>
            <person name="Zhao G."/>
            <person name="McManus D.P."/>
            <person name="Chen Z."/>
            <person name="Zhou Y."/>
            <person name="Wang S."/>
        </authorList>
    </citation>
    <scope>NUCLEOTIDE SEQUENCE [LARGE SCALE GENOMIC DNA]</scope>
</reference>